<dbReference type="PANTHER" id="PTHR48099:SF5">
    <property type="entry name" value="C-1-TETRAHYDROFOLATE SYNTHASE, CYTOPLASMIC"/>
    <property type="match status" value="1"/>
</dbReference>
<accession>A0A8J8PYX0</accession>
<feature type="binding site" evidence="7">
    <location>
        <position position="246"/>
    </location>
    <ligand>
        <name>NADP(+)</name>
        <dbReference type="ChEBI" id="CHEBI:58349"/>
    </ligand>
</feature>
<keyword evidence="12" id="KW-1185">Reference proteome</keyword>
<keyword evidence="3 7" id="KW-0378">Hydrolase</keyword>
<dbReference type="PANTHER" id="PTHR48099">
    <property type="entry name" value="C-1-TETRAHYDROFOLATE SYNTHASE, CYTOPLASMIC-RELATED"/>
    <property type="match status" value="1"/>
</dbReference>
<comment type="catalytic activity">
    <reaction evidence="7">
        <text>(6R)-5,10-methenyltetrahydrofolate + H2O = (6R)-10-formyltetrahydrofolate + H(+)</text>
        <dbReference type="Rhea" id="RHEA:23700"/>
        <dbReference type="ChEBI" id="CHEBI:15377"/>
        <dbReference type="ChEBI" id="CHEBI:15378"/>
        <dbReference type="ChEBI" id="CHEBI:57455"/>
        <dbReference type="ChEBI" id="CHEBI:195366"/>
        <dbReference type="EC" id="3.5.4.9"/>
    </reaction>
</comment>
<dbReference type="AlphaFoldDB" id="A0A8J8PYX0"/>
<feature type="domain" description="Tetrahydrofolate dehydrogenase/cyclohydrolase catalytic" evidence="9">
    <location>
        <begin position="18"/>
        <end position="131"/>
    </location>
</feature>
<organism evidence="11 12">
    <name type="scientific">Natronococcus pandeyae</name>
    <dbReference type="NCBI Taxonomy" id="2055836"/>
    <lineage>
        <taxon>Archaea</taxon>
        <taxon>Methanobacteriati</taxon>
        <taxon>Methanobacteriota</taxon>
        <taxon>Stenosarchaea group</taxon>
        <taxon>Halobacteria</taxon>
        <taxon>Halobacteriales</taxon>
        <taxon>Natrialbaceae</taxon>
        <taxon>Natronococcus</taxon>
    </lineage>
</organism>
<dbReference type="UniPathway" id="UPA00193"/>
<dbReference type="EC" id="1.5.1.5" evidence="7"/>
<keyword evidence="7" id="KW-0028">Amino-acid biosynthesis</keyword>
<keyword evidence="5 7" id="KW-0560">Oxidoreductase</keyword>
<comment type="pathway">
    <text evidence="1 7">One-carbon metabolism; tetrahydrofolate interconversion.</text>
</comment>
<feature type="domain" description="Tetrahydrofolate dehydrogenase/cyclohydrolase NAD(P)-binding" evidence="10">
    <location>
        <begin position="150"/>
        <end position="312"/>
    </location>
</feature>
<evidence type="ECO:0000256" key="8">
    <source>
        <dbReference type="SAM" id="MobiDB-lite"/>
    </source>
</evidence>
<dbReference type="GO" id="GO:0006164">
    <property type="term" value="P:purine nucleotide biosynthetic process"/>
    <property type="evidence" value="ECO:0007669"/>
    <property type="project" value="UniProtKB-KW"/>
</dbReference>
<dbReference type="HAMAP" id="MF_01576">
    <property type="entry name" value="THF_DHG_CYH"/>
    <property type="match status" value="1"/>
</dbReference>
<dbReference type="Gene3D" id="3.40.50.720">
    <property type="entry name" value="NAD(P)-binding Rossmann-like Domain"/>
    <property type="match status" value="1"/>
</dbReference>
<keyword evidence="2 7" id="KW-0554">One-carbon metabolism</keyword>
<dbReference type="InterPro" id="IPR020630">
    <property type="entry name" value="THF_DH/CycHdrlase_cat_dom"/>
</dbReference>
<dbReference type="EMBL" id="PHNJ01000019">
    <property type="protein sequence ID" value="TYL36346.1"/>
    <property type="molecule type" value="Genomic_DNA"/>
</dbReference>
<evidence type="ECO:0000256" key="5">
    <source>
        <dbReference type="ARBA" id="ARBA00023002"/>
    </source>
</evidence>
<evidence type="ECO:0000259" key="9">
    <source>
        <dbReference type="Pfam" id="PF00763"/>
    </source>
</evidence>
<dbReference type="OrthoDB" id="9455at2157"/>
<feature type="region of interest" description="Disordered" evidence="8">
    <location>
        <begin position="246"/>
        <end position="272"/>
    </location>
</feature>
<dbReference type="GO" id="GO:0005829">
    <property type="term" value="C:cytosol"/>
    <property type="evidence" value="ECO:0007669"/>
    <property type="project" value="TreeGrafter"/>
</dbReference>
<comment type="function">
    <text evidence="7">Catalyzes the oxidation of 5,10-methylenetetrahydrofolate to 5,10-methenyltetrahydrofolate and then the hydrolysis of 5,10-methenyltetrahydrofolate to 10-formyltetrahydrofolate.</text>
</comment>
<comment type="caution">
    <text evidence="11">The sequence shown here is derived from an EMBL/GenBank/DDBJ whole genome shotgun (WGS) entry which is preliminary data.</text>
</comment>
<dbReference type="InterPro" id="IPR000672">
    <property type="entry name" value="THF_DH/CycHdrlase"/>
</dbReference>
<dbReference type="GO" id="GO:0000105">
    <property type="term" value="P:L-histidine biosynthetic process"/>
    <property type="evidence" value="ECO:0007669"/>
    <property type="project" value="UniProtKB-KW"/>
</dbReference>
<dbReference type="InterPro" id="IPR046346">
    <property type="entry name" value="Aminoacid_DH-like_N_sf"/>
</dbReference>
<dbReference type="InterPro" id="IPR036291">
    <property type="entry name" value="NAD(P)-bd_dom_sf"/>
</dbReference>
<dbReference type="PRINTS" id="PR00085">
    <property type="entry name" value="THFDHDRGNASE"/>
</dbReference>
<comment type="catalytic activity">
    <reaction evidence="7">
        <text>(6R)-5,10-methylene-5,6,7,8-tetrahydrofolate + NADP(+) = (6R)-5,10-methenyltetrahydrofolate + NADPH</text>
        <dbReference type="Rhea" id="RHEA:22812"/>
        <dbReference type="ChEBI" id="CHEBI:15636"/>
        <dbReference type="ChEBI" id="CHEBI:57455"/>
        <dbReference type="ChEBI" id="CHEBI:57783"/>
        <dbReference type="ChEBI" id="CHEBI:58349"/>
        <dbReference type="EC" id="1.5.1.5"/>
    </reaction>
</comment>
<dbReference type="Pfam" id="PF00763">
    <property type="entry name" value="THF_DHG_CYH"/>
    <property type="match status" value="1"/>
</dbReference>
<dbReference type="SUPFAM" id="SSF53223">
    <property type="entry name" value="Aminoacid dehydrogenase-like, N-terminal domain"/>
    <property type="match status" value="1"/>
</dbReference>
<dbReference type="GO" id="GO:0004477">
    <property type="term" value="F:methenyltetrahydrofolate cyclohydrolase activity"/>
    <property type="evidence" value="ECO:0007669"/>
    <property type="project" value="UniProtKB-UniRule"/>
</dbReference>
<evidence type="ECO:0000256" key="7">
    <source>
        <dbReference type="HAMAP-Rule" id="MF_01576"/>
    </source>
</evidence>
<keyword evidence="7" id="KW-0368">Histidine biosynthesis</keyword>
<name>A0A8J8PYX0_9EURY</name>
<dbReference type="Pfam" id="PF02882">
    <property type="entry name" value="THF_DHG_CYH_C"/>
    <property type="match status" value="1"/>
</dbReference>
<dbReference type="SUPFAM" id="SSF51735">
    <property type="entry name" value="NAD(P)-binding Rossmann-fold domains"/>
    <property type="match status" value="1"/>
</dbReference>
<dbReference type="GO" id="GO:0004488">
    <property type="term" value="F:methylenetetrahydrofolate dehydrogenase (NADP+) activity"/>
    <property type="evidence" value="ECO:0007669"/>
    <property type="project" value="UniProtKB-UniRule"/>
</dbReference>
<feature type="binding site" evidence="7">
    <location>
        <begin position="176"/>
        <end position="178"/>
    </location>
    <ligand>
        <name>NADP(+)</name>
        <dbReference type="ChEBI" id="CHEBI:58349"/>
    </ligand>
</feature>
<keyword evidence="7" id="KW-0486">Methionine biosynthesis</keyword>
<dbReference type="GO" id="GO:0035999">
    <property type="term" value="P:tetrahydrofolate interconversion"/>
    <property type="evidence" value="ECO:0007669"/>
    <property type="project" value="UniProtKB-UniRule"/>
</dbReference>
<keyword evidence="6 7" id="KW-0511">Multifunctional enzyme</keyword>
<comment type="caution">
    <text evidence="7">Lacks conserved residue(s) required for the propagation of feature annotation.</text>
</comment>
<evidence type="ECO:0000259" key="10">
    <source>
        <dbReference type="Pfam" id="PF02882"/>
    </source>
</evidence>
<gene>
    <name evidence="7" type="primary">folD</name>
    <name evidence="11" type="ORF">CV102_23090</name>
</gene>
<evidence type="ECO:0000256" key="2">
    <source>
        <dbReference type="ARBA" id="ARBA00022563"/>
    </source>
</evidence>
<evidence type="ECO:0000256" key="4">
    <source>
        <dbReference type="ARBA" id="ARBA00022857"/>
    </source>
</evidence>
<reference evidence="11" key="1">
    <citation type="submission" date="2017-11" db="EMBL/GenBank/DDBJ databases">
        <authorList>
            <person name="Kajale S.C."/>
            <person name="Sharma A."/>
        </authorList>
    </citation>
    <scope>NUCLEOTIDE SEQUENCE</scope>
    <source>
        <strain evidence="11">LS1_42</strain>
    </source>
</reference>
<dbReference type="InterPro" id="IPR020631">
    <property type="entry name" value="THF_DH/CycHdrlase_NAD-bd_dom"/>
</dbReference>
<evidence type="ECO:0000256" key="3">
    <source>
        <dbReference type="ARBA" id="ARBA00022801"/>
    </source>
</evidence>
<dbReference type="CDD" id="cd01080">
    <property type="entry name" value="NAD_bind_m-THF_DH_Cyclohyd"/>
    <property type="match status" value="1"/>
</dbReference>
<protein>
    <recommendedName>
        <fullName evidence="7">Bifunctional protein FolD</fullName>
    </recommendedName>
    <domain>
        <recommendedName>
            <fullName evidence="7">Methylenetetrahydrofolate dehydrogenase</fullName>
            <ecNumber evidence="7">1.5.1.5</ecNumber>
        </recommendedName>
    </domain>
    <domain>
        <recommendedName>
            <fullName evidence="7">Methenyltetrahydrofolate cyclohydrolase</fullName>
            <ecNumber evidence="7">3.5.4.9</ecNumber>
        </recommendedName>
    </domain>
</protein>
<evidence type="ECO:0000313" key="12">
    <source>
        <dbReference type="Proteomes" id="UP000766904"/>
    </source>
</evidence>
<dbReference type="EC" id="3.5.4.9" evidence="7"/>
<dbReference type="Gene3D" id="3.40.50.10860">
    <property type="entry name" value="Leucine Dehydrogenase, chain A, domain 1"/>
    <property type="match status" value="1"/>
</dbReference>
<evidence type="ECO:0000256" key="1">
    <source>
        <dbReference type="ARBA" id="ARBA00004777"/>
    </source>
</evidence>
<comment type="similarity">
    <text evidence="7">Belongs to the tetrahydrofolate dehydrogenase/cyclohydrolase family.</text>
</comment>
<evidence type="ECO:0000256" key="6">
    <source>
        <dbReference type="ARBA" id="ARBA00023268"/>
    </source>
</evidence>
<keyword evidence="4 7" id="KW-0521">NADP</keyword>
<sequence>MLQDRCHRNRNVSTELLLGEPVATDVREAASDRIHELGARGIVPTLGTVLMSDDEADARFMDLKHDACDDVGIETRDVRLEPSAPPTRLYRQVENLCADPEVDAVFVQAPLPVHVSLSAVRRRLDPEKDVDCFHLENLGRLVGGEPRFVPATPAAVCRLLSSYDVSIAGADVVIVGRSGIIGKPLANLLLQDRTPGNATVTVCHSQTTDLASVTRRADVVVTASGVPELVDGSMLTSGVVVVDVSANRAPETGESGDGSSNRDGSESADVVGDVEFESAREKASAITPVPGGVGPVTLAMLVENVVRATERRATSE</sequence>
<dbReference type="GO" id="GO:0009086">
    <property type="term" value="P:methionine biosynthetic process"/>
    <property type="evidence" value="ECO:0007669"/>
    <property type="project" value="UniProtKB-KW"/>
</dbReference>
<keyword evidence="7" id="KW-0658">Purine biosynthesis</keyword>
<proteinExistence type="inferred from homology"/>
<evidence type="ECO:0000313" key="11">
    <source>
        <dbReference type="EMBL" id="TYL36346.1"/>
    </source>
</evidence>
<dbReference type="Proteomes" id="UP000766904">
    <property type="component" value="Unassembled WGS sequence"/>
</dbReference>
<comment type="subunit">
    <text evidence="7">Homodimer.</text>
</comment>